<dbReference type="InterPro" id="IPR043519">
    <property type="entry name" value="NT_sf"/>
</dbReference>
<dbReference type="InterPro" id="IPR002934">
    <property type="entry name" value="Polymerase_NTP_transf_dom"/>
</dbReference>
<dbReference type="Gene3D" id="1.20.120.330">
    <property type="entry name" value="Nucleotidyltransferases domain 2"/>
    <property type="match status" value="1"/>
</dbReference>
<dbReference type="SUPFAM" id="SSF81593">
    <property type="entry name" value="Nucleotidyltransferase substrate binding subunit/domain"/>
    <property type="match status" value="1"/>
</dbReference>
<organism evidence="2 3">
    <name type="scientific">Caulobacter hibisci</name>
    <dbReference type="NCBI Taxonomy" id="2035993"/>
    <lineage>
        <taxon>Bacteria</taxon>
        <taxon>Pseudomonadati</taxon>
        <taxon>Pseudomonadota</taxon>
        <taxon>Alphaproteobacteria</taxon>
        <taxon>Caulobacterales</taxon>
        <taxon>Caulobacteraceae</taxon>
        <taxon>Caulobacter</taxon>
    </lineage>
</organism>
<protein>
    <submittedName>
        <fullName evidence="2">HEPN domain-containing protein</fullName>
    </submittedName>
</protein>
<dbReference type="InterPro" id="IPR052548">
    <property type="entry name" value="Type_VII_TA_antitoxin"/>
</dbReference>
<dbReference type="Proteomes" id="UP000639859">
    <property type="component" value="Unassembled WGS sequence"/>
</dbReference>
<dbReference type="RefSeq" id="WP_198576176.1">
    <property type="nucleotide sequence ID" value="NZ_JADWOX010000006.1"/>
</dbReference>
<dbReference type="SMART" id="SM00748">
    <property type="entry name" value="HEPN"/>
    <property type="match status" value="1"/>
</dbReference>
<evidence type="ECO:0000259" key="1">
    <source>
        <dbReference type="PROSITE" id="PS50910"/>
    </source>
</evidence>
<dbReference type="Pfam" id="PF01909">
    <property type="entry name" value="NTP_transf_2"/>
    <property type="match status" value="1"/>
</dbReference>
<dbReference type="InterPro" id="IPR007842">
    <property type="entry name" value="HEPN_dom"/>
</dbReference>
<dbReference type="PROSITE" id="PS50910">
    <property type="entry name" value="HEPN"/>
    <property type="match status" value="1"/>
</dbReference>
<dbReference type="PANTHER" id="PTHR33933:SF1">
    <property type="entry name" value="PROTEIN ADENYLYLTRANSFERASE MNTA-RELATED"/>
    <property type="match status" value="1"/>
</dbReference>
<evidence type="ECO:0000313" key="2">
    <source>
        <dbReference type="EMBL" id="MBI1684264.1"/>
    </source>
</evidence>
<dbReference type="CDD" id="cd05403">
    <property type="entry name" value="NT_KNTase_like"/>
    <property type="match status" value="1"/>
</dbReference>
<dbReference type="EMBL" id="JADWOX010000006">
    <property type="protein sequence ID" value="MBI1684264.1"/>
    <property type="molecule type" value="Genomic_DNA"/>
</dbReference>
<proteinExistence type="predicted"/>
<accession>A0ABS0SXK0</accession>
<feature type="domain" description="HEPN" evidence="1">
    <location>
        <begin position="173"/>
        <end position="294"/>
    </location>
</feature>
<keyword evidence="3" id="KW-1185">Reference proteome</keyword>
<dbReference type="Pfam" id="PF05168">
    <property type="entry name" value="HEPN"/>
    <property type="match status" value="1"/>
</dbReference>
<evidence type="ECO:0000313" key="3">
    <source>
        <dbReference type="Proteomes" id="UP000639859"/>
    </source>
</evidence>
<dbReference type="Gene3D" id="3.30.460.10">
    <property type="entry name" value="Beta Polymerase, domain 2"/>
    <property type="match status" value="1"/>
</dbReference>
<name>A0ABS0SXK0_9CAUL</name>
<reference evidence="2 3" key="1">
    <citation type="submission" date="2020-11" db="EMBL/GenBank/DDBJ databases">
        <title>genome sequence of strain KACC 18849.</title>
        <authorList>
            <person name="Gao J."/>
            <person name="Zhang X."/>
        </authorList>
    </citation>
    <scope>NUCLEOTIDE SEQUENCE [LARGE SCALE GENOMIC DNA]</scope>
    <source>
        <strain evidence="2 3">KACC 18849</strain>
    </source>
</reference>
<dbReference type="SUPFAM" id="SSF81301">
    <property type="entry name" value="Nucleotidyltransferase"/>
    <property type="match status" value="1"/>
</dbReference>
<sequence length="310" mass="34928">MKSNLDHLPSVQQDELERITGILLRGFEQAIAGGTQPWRRGAKIYKIILFGSYARGDFVDEPENGYLSDFDILVVVSDEKLTDIAEYWFETEEKIAHDPAIGRIVNLMVNDLKDINQGLDAGLYFFREVIDQGIALYEIPGHAFSPLRPLSPAGALSLAQRHYTKIFATVRTSLATAEFQIAQGDVEGFDWLHKAAFNLHQTVEAAYIAVLLLTGFYAPRSHNIKFLRGQAEAKAPSLVAAWPRETRTLRKPFEKLKRAYVDARYNQDSFHITTAELEDMKATAEVLISLVREVCDARMDQLRREAADAP</sequence>
<comment type="caution">
    <text evidence="2">The sequence shown here is derived from an EMBL/GenBank/DDBJ whole genome shotgun (WGS) entry which is preliminary data.</text>
</comment>
<gene>
    <name evidence="2" type="ORF">I4Q42_11355</name>
</gene>
<dbReference type="PANTHER" id="PTHR33933">
    <property type="entry name" value="NUCLEOTIDYLTRANSFERASE"/>
    <property type="match status" value="1"/>
</dbReference>